<evidence type="ECO:0000313" key="5">
    <source>
        <dbReference type="Proteomes" id="UP000547058"/>
    </source>
</evidence>
<protein>
    <submittedName>
        <fullName evidence="4">FecR domain-containing protein</fullName>
    </submittedName>
</protein>
<sequence length="318" mass="34301">MLDHFRSRNNTLSDEAISWVVRMAGHPTPAERAAFEQWCGRSPAHAASVRHAQALLDDIGRTEVADEHRRWVQALSPAPRRRISRRAFLAGGVSAAAVAGLAASGLLLPPASLFADQRTRTGERRQFALPDGSQAWLNTASALSVAFSATRRHVSVASGEVLFDVVADAGRPFVAQCRDGEILIGSGRCSLRRESRRSTLTVLEGSAEVHNAAGKATLAANQCMAFSADVLGLVEAVDAEALTAWIRGKLIFNRQPLATIAAELERYVADRVVVLGDGLRRMQLSGVFDLEDPDALLRTVAALADARIVRLPLMTLIR</sequence>
<dbReference type="Proteomes" id="UP000547058">
    <property type="component" value="Unassembled WGS sequence"/>
</dbReference>
<accession>A0A7W3FNU5</accession>
<feature type="domain" description="FecR N-terminal" evidence="3">
    <location>
        <begin position="14"/>
        <end position="55"/>
    </location>
</feature>
<dbReference type="Pfam" id="PF16220">
    <property type="entry name" value="DUF4880"/>
    <property type="match status" value="1"/>
</dbReference>
<dbReference type="GO" id="GO:0016989">
    <property type="term" value="F:sigma factor antagonist activity"/>
    <property type="evidence" value="ECO:0007669"/>
    <property type="project" value="TreeGrafter"/>
</dbReference>
<keyword evidence="1" id="KW-0812">Transmembrane</keyword>
<dbReference type="RefSeq" id="WP_182339758.1">
    <property type="nucleotide sequence ID" value="NZ_JACGXS010000006.1"/>
</dbReference>
<dbReference type="Gene3D" id="2.60.120.1440">
    <property type="match status" value="1"/>
</dbReference>
<dbReference type="PIRSF" id="PIRSF018266">
    <property type="entry name" value="FecR"/>
    <property type="match status" value="1"/>
</dbReference>
<feature type="domain" description="FecR protein" evidence="2">
    <location>
        <begin position="118"/>
        <end position="207"/>
    </location>
</feature>
<dbReference type="Gene3D" id="3.55.50.30">
    <property type="match status" value="1"/>
</dbReference>
<dbReference type="PANTHER" id="PTHR30273:SF2">
    <property type="entry name" value="PROTEIN FECR"/>
    <property type="match status" value="1"/>
</dbReference>
<evidence type="ECO:0000259" key="2">
    <source>
        <dbReference type="Pfam" id="PF04773"/>
    </source>
</evidence>
<evidence type="ECO:0000313" key="4">
    <source>
        <dbReference type="EMBL" id="MBA8682617.1"/>
    </source>
</evidence>
<keyword evidence="5" id="KW-1185">Reference proteome</keyword>
<evidence type="ECO:0000259" key="3">
    <source>
        <dbReference type="Pfam" id="PF16220"/>
    </source>
</evidence>
<reference evidence="4 5" key="1">
    <citation type="submission" date="2020-08" db="EMBL/GenBank/DDBJ databases">
        <title>Stenotrophomonas tumulicola JCM 30961.</title>
        <authorList>
            <person name="Deng Y."/>
        </authorList>
    </citation>
    <scope>NUCLEOTIDE SEQUENCE [LARGE SCALE GENOMIC DNA]</scope>
    <source>
        <strain evidence="4 5">JCM 30961</strain>
    </source>
</reference>
<comment type="caution">
    <text evidence="4">The sequence shown here is derived from an EMBL/GenBank/DDBJ whole genome shotgun (WGS) entry which is preliminary data.</text>
</comment>
<dbReference type="InterPro" id="IPR006860">
    <property type="entry name" value="FecR"/>
</dbReference>
<organism evidence="4 5">
    <name type="scientific">Stenotrophomonas tumulicola</name>
    <dbReference type="NCBI Taxonomy" id="1685415"/>
    <lineage>
        <taxon>Bacteria</taxon>
        <taxon>Pseudomonadati</taxon>
        <taxon>Pseudomonadota</taxon>
        <taxon>Gammaproteobacteria</taxon>
        <taxon>Lysobacterales</taxon>
        <taxon>Lysobacteraceae</taxon>
        <taxon>Stenotrophomonas</taxon>
    </lineage>
</organism>
<dbReference type="InterPro" id="IPR032623">
    <property type="entry name" value="FecR_N"/>
</dbReference>
<dbReference type="PANTHER" id="PTHR30273">
    <property type="entry name" value="PERIPLASMIC SIGNAL SENSOR AND SIGMA FACTOR ACTIVATOR FECR-RELATED"/>
    <property type="match status" value="1"/>
</dbReference>
<dbReference type="InterPro" id="IPR012373">
    <property type="entry name" value="Ferrdict_sens_TM"/>
</dbReference>
<dbReference type="InterPro" id="IPR006311">
    <property type="entry name" value="TAT_signal"/>
</dbReference>
<feature type="transmembrane region" description="Helical" evidence="1">
    <location>
        <begin position="87"/>
        <end position="108"/>
    </location>
</feature>
<keyword evidence="1" id="KW-0472">Membrane</keyword>
<proteinExistence type="predicted"/>
<dbReference type="AlphaFoldDB" id="A0A7W3FNU5"/>
<dbReference type="Pfam" id="PF04773">
    <property type="entry name" value="FecR"/>
    <property type="match status" value="1"/>
</dbReference>
<keyword evidence="1" id="KW-1133">Transmembrane helix</keyword>
<evidence type="ECO:0000256" key="1">
    <source>
        <dbReference type="SAM" id="Phobius"/>
    </source>
</evidence>
<dbReference type="PROSITE" id="PS51318">
    <property type="entry name" value="TAT"/>
    <property type="match status" value="1"/>
</dbReference>
<dbReference type="EMBL" id="JACGXS010000006">
    <property type="protein sequence ID" value="MBA8682617.1"/>
    <property type="molecule type" value="Genomic_DNA"/>
</dbReference>
<gene>
    <name evidence="4" type="ORF">H4O11_12475</name>
</gene>
<name>A0A7W3FNU5_9GAMM</name>